<evidence type="ECO:0000313" key="3">
    <source>
        <dbReference type="Proteomes" id="UP000241445"/>
    </source>
</evidence>
<evidence type="ECO:0000313" key="2">
    <source>
        <dbReference type="EMBL" id="ATW58875.1"/>
    </source>
</evidence>
<accession>A0A2H4P9H0</accession>
<evidence type="ECO:0008006" key="4">
    <source>
        <dbReference type="Google" id="ProtNLM"/>
    </source>
</evidence>
<name>A0A2H4P9H0_9CAUD</name>
<reference evidence="2 3" key="1">
    <citation type="submission" date="2017-10" db="EMBL/GenBank/DDBJ databases">
        <authorList>
            <person name="Schiebel J.G."/>
            <person name="Stoner T.H."/>
            <person name="Garlena R.A."/>
            <person name="Russell D.A."/>
            <person name="Pope W.H."/>
            <person name="Jacobs-Sera D."/>
            <person name="Hatfull G.F."/>
        </authorList>
    </citation>
    <scope>NUCLEOTIDE SEQUENCE [LARGE SCALE GENOMIC DNA]</scope>
</reference>
<proteinExistence type="predicted"/>
<feature type="region of interest" description="Disordered" evidence="1">
    <location>
        <begin position="271"/>
        <end position="291"/>
    </location>
</feature>
<organism evidence="2 3">
    <name type="scientific">Arthrobacter phage Fluke</name>
    <dbReference type="NCBI Taxonomy" id="2047865"/>
    <lineage>
        <taxon>Viruses</taxon>
        <taxon>Duplodnaviria</taxon>
        <taxon>Heunggongvirae</taxon>
        <taxon>Uroviricota</taxon>
        <taxon>Caudoviricetes</taxon>
        <taxon>Korravirus</taxon>
        <taxon>Korravirus glenn</taxon>
    </lineage>
</organism>
<dbReference type="Proteomes" id="UP000241445">
    <property type="component" value="Segment"/>
</dbReference>
<evidence type="ECO:0000256" key="1">
    <source>
        <dbReference type="SAM" id="MobiDB-lite"/>
    </source>
</evidence>
<sequence>MTLVHFDLRHPGASGRKPAAGRIAWVPTERKVDGSIVVLPTRVSITLDPLSSAQIEPGIYLFHEEVVGGISAYRVVPNSLEADYSSLVAIDPTTLDPASQPEAAWYAFVETLNAANADMLASALASQHSAELAQHSATGSQTAASASALAASNSAGAAASSATQAGTARDGAVSAQGSAAGYASAASGSAVAASDSASSAAASASSASTSAGTAITKAAEATAAVLGFSVGTVSTVAPSEAASATITGPAGSRVLNLSIPRGAVPIFSVAETTTGPETPGATGLQGQKGDKGDPGGFVLGTALGTTDLNTITAPGVYRQSGAPSAGLNYPVLDLGVLLVHQSSTTPWLFQEYTPTATTAGPRARVFYRRVLVSGVWSAWQAYASTRVDQTAGRVIYQWDDLNQREQIIYSDTGWRDISSSLANGFLGSLLIRRQGGLVSVRGAVRCATGLTTMNGIFLAALPTGFLATGSPWTFYTVRCNGSSTFFTLYKRGAELSFEYSPVVQDVYECRFEISFSTTDAWPTALPGTASGVIPNL</sequence>
<protein>
    <recommendedName>
        <fullName evidence="4">Minor tail protein</fullName>
    </recommendedName>
</protein>
<feature type="compositionally biased region" description="Low complexity" evidence="1">
    <location>
        <begin position="271"/>
        <end position="287"/>
    </location>
</feature>
<gene>
    <name evidence="2" type="ORF">PHIRE_FLUKE_1</name>
</gene>
<dbReference type="CDD" id="cd19958">
    <property type="entry name" value="pyocin_knob"/>
    <property type="match status" value="1"/>
</dbReference>
<dbReference type="EMBL" id="MG198781">
    <property type="protein sequence ID" value="ATW58875.1"/>
    <property type="molecule type" value="Genomic_DNA"/>
</dbReference>